<dbReference type="OrthoDB" id="7513970at2759"/>
<proteinExistence type="predicted"/>
<dbReference type="Proteomes" id="UP000299102">
    <property type="component" value="Unassembled WGS sequence"/>
</dbReference>
<gene>
    <name evidence="1" type="ORF">EVAR_80657_1</name>
</gene>
<comment type="caution">
    <text evidence="1">The sequence shown here is derived from an EMBL/GenBank/DDBJ whole genome shotgun (WGS) entry which is preliminary data.</text>
</comment>
<dbReference type="AlphaFoldDB" id="A0A4C1U3K2"/>
<evidence type="ECO:0000313" key="1">
    <source>
        <dbReference type="EMBL" id="GBP20840.1"/>
    </source>
</evidence>
<name>A0A4C1U3K2_EUMVA</name>
<dbReference type="EMBL" id="BGZK01000123">
    <property type="protein sequence ID" value="GBP20840.1"/>
    <property type="molecule type" value="Genomic_DNA"/>
</dbReference>
<protein>
    <submittedName>
        <fullName evidence="1">Uncharacterized protein</fullName>
    </submittedName>
</protein>
<accession>A0A4C1U3K2</accession>
<reference evidence="1 2" key="1">
    <citation type="journal article" date="2019" name="Commun. Biol.">
        <title>The bagworm genome reveals a unique fibroin gene that provides high tensile strength.</title>
        <authorList>
            <person name="Kono N."/>
            <person name="Nakamura H."/>
            <person name="Ohtoshi R."/>
            <person name="Tomita M."/>
            <person name="Numata K."/>
            <person name="Arakawa K."/>
        </authorList>
    </citation>
    <scope>NUCLEOTIDE SEQUENCE [LARGE SCALE GENOMIC DNA]</scope>
</reference>
<organism evidence="1 2">
    <name type="scientific">Eumeta variegata</name>
    <name type="common">Bagworm moth</name>
    <name type="synonym">Eumeta japonica</name>
    <dbReference type="NCBI Taxonomy" id="151549"/>
    <lineage>
        <taxon>Eukaryota</taxon>
        <taxon>Metazoa</taxon>
        <taxon>Ecdysozoa</taxon>
        <taxon>Arthropoda</taxon>
        <taxon>Hexapoda</taxon>
        <taxon>Insecta</taxon>
        <taxon>Pterygota</taxon>
        <taxon>Neoptera</taxon>
        <taxon>Endopterygota</taxon>
        <taxon>Lepidoptera</taxon>
        <taxon>Glossata</taxon>
        <taxon>Ditrysia</taxon>
        <taxon>Tineoidea</taxon>
        <taxon>Psychidae</taxon>
        <taxon>Oiketicinae</taxon>
        <taxon>Eumeta</taxon>
    </lineage>
</organism>
<keyword evidence="2" id="KW-1185">Reference proteome</keyword>
<sequence>MEAHQAECQKNIFAHQRAASQTGGGTNEKRVSQLDWLVYSLVPHSFFEDSSQYDSDEINNDMGQIDSEIVNTIETGSLNNNRLVRVTASGSNENRIADEAHPQEIADSHIHQGARSVKTTNTTSLSGPLRAAIDCMTAARLKRNDTCVETPDQ</sequence>
<evidence type="ECO:0000313" key="2">
    <source>
        <dbReference type="Proteomes" id="UP000299102"/>
    </source>
</evidence>